<dbReference type="InterPro" id="IPR036397">
    <property type="entry name" value="RNaseH_sf"/>
</dbReference>
<dbReference type="OrthoDB" id="8191639at2759"/>
<keyword evidence="7" id="KW-0539">Nucleus</keyword>
<proteinExistence type="inferred from homology"/>
<reference evidence="10 11" key="1">
    <citation type="submission" date="2019-01" db="EMBL/GenBank/DDBJ databases">
        <title>A draft genome assembly of the solar-powered sea slug Elysia chlorotica.</title>
        <authorList>
            <person name="Cai H."/>
            <person name="Li Q."/>
            <person name="Fang X."/>
            <person name="Li J."/>
            <person name="Curtis N.E."/>
            <person name="Altenburger A."/>
            <person name="Shibata T."/>
            <person name="Feng M."/>
            <person name="Maeda T."/>
            <person name="Schwartz J.A."/>
            <person name="Shigenobu S."/>
            <person name="Lundholm N."/>
            <person name="Nishiyama T."/>
            <person name="Yang H."/>
            <person name="Hasebe M."/>
            <person name="Li S."/>
            <person name="Pierce S.K."/>
            <person name="Wang J."/>
        </authorList>
    </citation>
    <scope>NUCLEOTIDE SEQUENCE [LARGE SCALE GENOMIC DNA]</scope>
    <source>
        <strain evidence="10">EC2010</strain>
        <tissue evidence="10">Whole organism of an adult</tissue>
    </source>
</reference>
<dbReference type="GO" id="GO:0008408">
    <property type="term" value="F:3'-5' exonuclease activity"/>
    <property type="evidence" value="ECO:0007669"/>
    <property type="project" value="InterPro"/>
</dbReference>
<evidence type="ECO:0000259" key="9">
    <source>
        <dbReference type="SMART" id="SM00479"/>
    </source>
</evidence>
<sequence length="426" mass="47850">MMDKKPKSKNDNPKAEGIGKVQKTKVKKKVLKKKRMTQVLKDKAIEENNGSIPRLTLSEVKQSSWPTTSADGNNPKPLTQAKTSSQPHAPQDPAMQTQRNPPKSSSNQSAPAMSVLKTSGSVPKMNGNTDVVEDGPSSGKHKRKRGSKKTHDGISNWASLCSKLKIDPNRKKEQAKAQEKTNEEEKPSEPTRSKPEIWFDNVDKLLIERDPSQDTSLPFGEKQGPADDRLVKPDSFTGVTQCVAMDCEMVGVGPSGEESVLARVSLVNHFGVCLYDKFVLPREKVTDYRTHVSGVTRENLKTGEEFTKVQKEVSDIIRGKILIGHALQNDLKVLFLTHPHKMIRDTSKYKPFRQLFKGSNPSLKKLADRVLGVTVQEGQHSSVQDAQATMRLYTMHRQRWEKELRQTWKQDKKNLKKKAKKKLTKS</sequence>
<keyword evidence="11" id="KW-1185">Reference proteome</keyword>
<dbReference type="SUPFAM" id="SSF53098">
    <property type="entry name" value="Ribonuclease H-like"/>
    <property type="match status" value="1"/>
</dbReference>
<comment type="similarity">
    <text evidence="2">Belongs to the REXO4 family.</text>
</comment>
<feature type="compositionally biased region" description="Polar residues" evidence="8">
    <location>
        <begin position="59"/>
        <end position="129"/>
    </location>
</feature>
<dbReference type="InterPro" id="IPR047021">
    <property type="entry name" value="REXO1/3/4-like"/>
</dbReference>
<dbReference type="Gene3D" id="3.30.420.10">
    <property type="entry name" value="Ribonuclease H-like superfamily/Ribonuclease H"/>
    <property type="match status" value="1"/>
</dbReference>
<dbReference type="SMART" id="SM00479">
    <property type="entry name" value="EXOIII"/>
    <property type="match status" value="1"/>
</dbReference>
<feature type="region of interest" description="Disordered" evidence="8">
    <location>
        <begin position="1"/>
        <end position="197"/>
    </location>
</feature>
<dbReference type="PANTHER" id="PTHR12801">
    <property type="entry name" value="RNA EXONUCLEASE REXO1 / RECO3 FAMILY MEMBER-RELATED"/>
    <property type="match status" value="1"/>
</dbReference>
<feature type="compositionally biased region" description="Basic residues" evidence="8">
    <location>
        <begin position="139"/>
        <end position="148"/>
    </location>
</feature>
<organism evidence="10 11">
    <name type="scientific">Elysia chlorotica</name>
    <name type="common">Eastern emerald elysia</name>
    <name type="synonym">Sea slug</name>
    <dbReference type="NCBI Taxonomy" id="188477"/>
    <lineage>
        <taxon>Eukaryota</taxon>
        <taxon>Metazoa</taxon>
        <taxon>Spiralia</taxon>
        <taxon>Lophotrochozoa</taxon>
        <taxon>Mollusca</taxon>
        <taxon>Gastropoda</taxon>
        <taxon>Heterobranchia</taxon>
        <taxon>Euthyneura</taxon>
        <taxon>Panpulmonata</taxon>
        <taxon>Sacoglossa</taxon>
        <taxon>Placobranchoidea</taxon>
        <taxon>Plakobranchidae</taxon>
        <taxon>Elysia</taxon>
    </lineage>
</organism>
<dbReference type="InterPro" id="IPR013520">
    <property type="entry name" value="Ribonucl_H"/>
</dbReference>
<comment type="subcellular location">
    <subcellularLocation>
        <location evidence="1">Nucleus</location>
    </subcellularLocation>
</comment>
<accession>A0A433SNN2</accession>
<protein>
    <recommendedName>
        <fullName evidence="3">RNA exonuclease 4</fullName>
    </recommendedName>
</protein>
<keyword evidence="6" id="KW-0269">Exonuclease</keyword>
<gene>
    <name evidence="10" type="ORF">EGW08_021401</name>
</gene>
<keyword evidence="5" id="KW-0378">Hydrolase</keyword>
<dbReference type="InterPro" id="IPR012337">
    <property type="entry name" value="RNaseH-like_sf"/>
</dbReference>
<dbReference type="AlphaFoldDB" id="A0A433SNN2"/>
<evidence type="ECO:0000256" key="8">
    <source>
        <dbReference type="SAM" id="MobiDB-lite"/>
    </source>
</evidence>
<feature type="compositionally biased region" description="Basic residues" evidence="8">
    <location>
        <begin position="22"/>
        <end position="36"/>
    </location>
</feature>
<dbReference type="PANTHER" id="PTHR12801:SF158">
    <property type="entry name" value="RNA EXONUCLEASE 4"/>
    <property type="match status" value="1"/>
</dbReference>
<feature type="compositionally biased region" description="Basic and acidic residues" evidence="8">
    <location>
        <begin position="164"/>
        <end position="197"/>
    </location>
</feature>
<evidence type="ECO:0000256" key="7">
    <source>
        <dbReference type="ARBA" id="ARBA00023242"/>
    </source>
</evidence>
<evidence type="ECO:0000256" key="4">
    <source>
        <dbReference type="ARBA" id="ARBA00022722"/>
    </source>
</evidence>
<feature type="compositionally biased region" description="Basic and acidic residues" evidence="8">
    <location>
        <begin position="1"/>
        <end position="14"/>
    </location>
</feature>
<dbReference type="STRING" id="188477.A0A433SNN2"/>
<dbReference type="FunFam" id="3.30.420.10:FF:000007">
    <property type="entry name" value="Interferon-stimulated exonuclease gene 20"/>
    <property type="match status" value="1"/>
</dbReference>
<feature type="region of interest" description="Disordered" evidence="8">
    <location>
        <begin position="210"/>
        <end position="231"/>
    </location>
</feature>
<evidence type="ECO:0000313" key="10">
    <source>
        <dbReference type="EMBL" id="RUS70830.1"/>
    </source>
</evidence>
<evidence type="ECO:0000313" key="11">
    <source>
        <dbReference type="Proteomes" id="UP000271974"/>
    </source>
</evidence>
<feature type="domain" description="Exonuclease" evidence="9">
    <location>
        <begin position="241"/>
        <end position="402"/>
    </location>
</feature>
<keyword evidence="4" id="KW-0540">Nuclease</keyword>
<dbReference type="GO" id="GO:0006364">
    <property type="term" value="P:rRNA processing"/>
    <property type="evidence" value="ECO:0007669"/>
    <property type="project" value="InterPro"/>
</dbReference>
<evidence type="ECO:0000256" key="5">
    <source>
        <dbReference type="ARBA" id="ARBA00022801"/>
    </source>
</evidence>
<dbReference type="GO" id="GO:0005634">
    <property type="term" value="C:nucleus"/>
    <property type="evidence" value="ECO:0007669"/>
    <property type="project" value="UniProtKB-SubCell"/>
</dbReference>
<evidence type="ECO:0000256" key="2">
    <source>
        <dbReference type="ARBA" id="ARBA00010489"/>
    </source>
</evidence>
<dbReference type="Proteomes" id="UP000271974">
    <property type="component" value="Unassembled WGS sequence"/>
</dbReference>
<dbReference type="GO" id="GO:0003676">
    <property type="term" value="F:nucleic acid binding"/>
    <property type="evidence" value="ECO:0007669"/>
    <property type="project" value="InterPro"/>
</dbReference>
<evidence type="ECO:0000256" key="1">
    <source>
        <dbReference type="ARBA" id="ARBA00004123"/>
    </source>
</evidence>
<name>A0A433SNN2_ELYCH</name>
<dbReference type="InterPro" id="IPR037431">
    <property type="entry name" value="REX4_DEDDh_dom"/>
</dbReference>
<comment type="caution">
    <text evidence="10">The sequence shown here is derived from an EMBL/GenBank/DDBJ whole genome shotgun (WGS) entry which is preliminary data.</text>
</comment>
<dbReference type="CDD" id="cd06144">
    <property type="entry name" value="REX4_like"/>
    <property type="match status" value="1"/>
</dbReference>
<evidence type="ECO:0000256" key="3">
    <source>
        <dbReference type="ARBA" id="ARBA00016937"/>
    </source>
</evidence>
<dbReference type="EMBL" id="RQTK01001325">
    <property type="protein sequence ID" value="RUS70830.1"/>
    <property type="molecule type" value="Genomic_DNA"/>
</dbReference>
<evidence type="ECO:0000256" key="6">
    <source>
        <dbReference type="ARBA" id="ARBA00022839"/>
    </source>
</evidence>
<dbReference type="Pfam" id="PF00929">
    <property type="entry name" value="RNase_T"/>
    <property type="match status" value="1"/>
</dbReference>